<dbReference type="Proteomes" id="UP000612282">
    <property type="component" value="Unassembled WGS sequence"/>
</dbReference>
<dbReference type="SUPFAM" id="SSF160424">
    <property type="entry name" value="BH3703-like"/>
    <property type="match status" value="2"/>
</dbReference>
<gene>
    <name evidence="1" type="ORF">Aco03nite_048020</name>
</gene>
<comment type="caution">
    <text evidence="1">The sequence shown here is derived from an EMBL/GenBank/DDBJ whole genome shotgun (WGS) entry which is preliminary data.</text>
</comment>
<dbReference type="Pfam" id="PF04634">
    <property type="entry name" value="YezG-like"/>
    <property type="match status" value="1"/>
</dbReference>
<keyword evidence="2" id="KW-1185">Reference proteome</keyword>
<dbReference type="Gene3D" id="3.30.500.20">
    <property type="entry name" value="BH3703-like domains"/>
    <property type="match status" value="1"/>
</dbReference>
<proteinExistence type="predicted"/>
<dbReference type="InterPro" id="IPR036170">
    <property type="entry name" value="YezG-like_sf"/>
</dbReference>
<dbReference type="EMBL" id="BOMG01000057">
    <property type="protein sequence ID" value="GID56398.1"/>
    <property type="molecule type" value="Genomic_DNA"/>
</dbReference>
<sequence length="213" mass="23835">MRDDVISKIASLLREILPAGATEIVLEGEADEGWSSATFAVVWPDGAETTLGPDEHPGQADEISALLIRLWEADEASDPWHDVTVTVRRDGEPEVDFSAGEPLSETDEIIESLAVVLREVLPDDAVKIVLDGELDEDWSSHDLTMYREDGTSYHIDWDDAPESLDDIADYLIDLFEATTEDGDDPWYGITMTVRRDDTFEINFSYEPLEKTQD</sequence>
<evidence type="ECO:0000313" key="2">
    <source>
        <dbReference type="Proteomes" id="UP000612282"/>
    </source>
</evidence>
<dbReference type="InterPro" id="IPR006728">
    <property type="entry name" value="YezG-like"/>
</dbReference>
<protein>
    <submittedName>
        <fullName evidence="1">Uncharacterized protein</fullName>
    </submittedName>
</protein>
<name>A0ABQ3XD08_9ACTN</name>
<organism evidence="1 2">
    <name type="scientific">Actinoplanes couchii</name>
    <dbReference type="NCBI Taxonomy" id="403638"/>
    <lineage>
        <taxon>Bacteria</taxon>
        <taxon>Bacillati</taxon>
        <taxon>Actinomycetota</taxon>
        <taxon>Actinomycetes</taxon>
        <taxon>Micromonosporales</taxon>
        <taxon>Micromonosporaceae</taxon>
        <taxon>Actinoplanes</taxon>
    </lineage>
</organism>
<accession>A0ABQ3XD08</accession>
<reference evidence="1 2" key="1">
    <citation type="submission" date="2021-01" db="EMBL/GenBank/DDBJ databases">
        <title>Whole genome shotgun sequence of Actinoplanes couchii NBRC 106145.</title>
        <authorList>
            <person name="Komaki H."/>
            <person name="Tamura T."/>
        </authorList>
    </citation>
    <scope>NUCLEOTIDE SEQUENCE [LARGE SCALE GENOMIC DNA]</scope>
    <source>
        <strain evidence="1 2">NBRC 106145</strain>
    </source>
</reference>
<dbReference type="RefSeq" id="WP_203798013.1">
    <property type="nucleotide sequence ID" value="NZ_BAAAQE010000034.1"/>
</dbReference>
<evidence type="ECO:0000313" key="1">
    <source>
        <dbReference type="EMBL" id="GID56398.1"/>
    </source>
</evidence>